<reference evidence="2 3" key="1">
    <citation type="submission" date="2020-04" db="EMBL/GenBank/DDBJ databases">
        <title>MicrobeNet Type strains.</title>
        <authorList>
            <person name="Nicholson A.C."/>
        </authorList>
    </citation>
    <scope>NUCLEOTIDE SEQUENCE [LARGE SCALE GENOMIC DNA]</scope>
    <source>
        <strain evidence="2 3">DSM 45078</strain>
    </source>
</reference>
<dbReference type="PANTHER" id="PTHR35870:SF1">
    <property type="entry name" value="PROTEIN, PUTATIVE (AFU_ORTHOLOGUE AFUA_5G03330)-RELATED"/>
    <property type="match status" value="1"/>
</dbReference>
<keyword evidence="3" id="KW-1185">Reference proteome</keyword>
<organism evidence="2 3">
    <name type="scientific">Nocardia speluncae</name>
    <dbReference type="NCBI Taxonomy" id="419477"/>
    <lineage>
        <taxon>Bacteria</taxon>
        <taxon>Bacillati</taxon>
        <taxon>Actinomycetota</taxon>
        <taxon>Actinomycetes</taxon>
        <taxon>Mycobacteriales</taxon>
        <taxon>Nocardiaceae</taxon>
        <taxon>Nocardia</taxon>
    </lineage>
</organism>
<comment type="caution">
    <text evidence="2">The sequence shown here is derived from an EMBL/GenBank/DDBJ whole genome shotgun (WGS) entry which is preliminary data.</text>
</comment>
<evidence type="ECO:0000256" key="1">
    <source>
        <dbReference type="ARBA" id="ARBA00023002"/>
    </source>
</evidence>
<accession>A0A846XFG6</accession>
<proteinExistence type="predicted"/>
<sequence length="394" mass="43838">MTNPALGAVADLLDDRSYHIEFNGHLTNHVKHAVIALAGIGAPEHLIRDYYTEYARLTAYGFPLEPKRTTGQVIDAGNWREYLGQRVHFTAYHEFFDTEVRRLGIDGALATYAPELLHGWIGAFTHATIHLGWAVWAGHPGMTAEALAYLTFSAVPVTPGDRAPSPYADAADPWESLLRLSAGWAADTEFRSAVESVIDHTDTVTELHPELRRSGLQARVAAIAAADIPALADTPAWVGDGADRRAELRRAVTLLYLAVPGDFVVLHLITSLFALEVIADRLDSAAERDRIHDLFWAGLRIIIAAERKIPDPRKLRALADIYPDTGPETGDLPVAEFEVAARRAWLEDEEHNPKLVFVLRQWWEEHRRPAYRHAAAQFTRTPLLPPSFDEPPND</sequence>
<dbReference type="AlphaFoldDB" id="A0A846XFG6"/>
<dbReference type="InterPro" id="IPR025337">
    <property type="entry name" value="Questin_oxidase-like"/>
</dbReference>
<dbReference type="RefSeq" id="WP_068039832.1">
    <property type="nucleotide sequence ID" value="NZ_JAAXOO010000002.1"/>
</dbReference>
<dbReference type="EMBL" id="JAAXOO010000002">
    <property type="protein sequence ID" value="NKY33470.1"/>
    <property type="molecule type" value="Genomic_DNA"/>
</dbReference>
<dbReference type="GO" id="GO:0016491">
    <property type="term" value="F:oxidoreductase activity"/>
    <property type="evidence" value="ECO:0007669"/>
    <property type="project" value="UniProtKB-KW"/>
</dbReference>
<gene>
    <name evidence="2" type="ORF">HGA13_10350</name>
</gene>
<evidence type="ECO:0000313" key="3">
    <source>
        <dbReference type="Proteomes" id="UP000565715"/>
    </source>
</evidence>
<name>A0A846XFG6_9NOCA</name>
<dbReference type="Proteomes" id="UP000565715">
    <property type="component" value="Unassembled WGS sequence"/>
</dbReference>
<protein>
    <submittedName>
        <fullName evidence="2">Questin oxidase family protein</fullName>
    </submittedName>
</protein>
<evidence type="ECO:0000313" key="2">
    <source>
        <dbReference type="EMBL" id="NKY33470.1"/>
    </source>
</evidence>
<dbReference type="PANTHER" id="PTHR35870">
    <property type="entry name" value="PROTEIN, PUTATIVE (AFU_ORTHOLOGUE AFUA_5G03330)-RELATED"/>
    <property type="match status" value="1"/>
</dbReference>
<keyword evidence="1" id="KW-0560">Oxidoreductase</keyword>
<dbReference type="Pfam" id="PF14027">
    <property type="entry name" value="Questin_oxidase"/>
    <property type="match status" value="1"/>
</dbReference>